<dbReference type="Gene3D" id="3.10.20.90">
    <property type="entry name" value="Phosphatidylinositol 3-kinase Catalytic Subunit, Chain A, domain 1"/>
    <property type="match status" value="1"/>
</dbReference>
<dbReference type="PATRIC" id="fig|1308866.3.peg.2332"/>
<sequence>MRNTHIDITIDFREREIGHVYDLRIPVQISVKQLLLDVMDALKLGQLIDSHCAIKIKTKGIVLADDDMLLDYPVTSGDILTVL</sequence>
<dbReference type="InterPro" id="IPR024962">
    <property type="entry name" value="YukD-like"/>
</dbReference>
<protein>
    <submittedName>
        <fullName evidence="1">Uncharacterized protein</fullName>
    </submittedName>
</protein>
<reference evidence="1 2" key="1">
    <citation type="submission" date="2013-03" db="EMBL/GenBank/DDBJ databases">
        <title>Draft genome sequence of Gracibacillus halophilus YIM-C55.5, a moderately halophilic and thermophilic organism from the Xiaochaidamu salt lake.</title>
        <authorList>
            <person name="Sugumar T."/>
            <person name="Polireddy D.R."/>
            <person name="Antony A."/>
            <person name="Madhava Y.R."/>
            <person name="Sivakumar N."/>
        </authorList>
    </citation>
    <scope>NUCLEOTIDE SEQUENCE [LARGE SCALE GENOMIC DNA]</scope>
    <source>
        <strain evidence="1 2">YIM-C55.5</strain>
    </source>
</reference>
<evidence type="ECO:0000313" key="2">
    <source>
        <dbReference type="Proteomes" id="UP000012283"/>
    </source>
</evidence>
<keyword evidence="2" id="KW-1185">Reference proteome</keyword>
<dbReference type="Pfam" id="PF08817">
    <property type="entry name" value="YukD"/>
    <property type="match status" value="1"/>
</dbReference>
<dbReference type="Proteomes" id="UP000012283">
    <property type="component" value="Unassembled WGS sequence"/>
</dbReference>
<dbReference type="eggNOG" id="COG5417">
    <property type="taxonomic scope" value="Bacteria"/>
</dbReference>
<gene>
    <name evidence="1" type="ORF">J416_11542</name>
</gene>
<dbReference type="STRING" id="1308866.J416_11542"/>
<organism evidence="1 2">
    <name type="scientific">Gracilibacillus halophilus YIM-C55.5</name>
    <dbReference type="NCBI Taxonomy" id="1308866"/>
    <lineage>
        <taxon>Bacteria</taxon>
        <taxon>Bacillati</taxon>
        <taxon>Bacillota</taxon>
        <taxon>Bacilli</taxon>
        <taxon>Bacillales</taxon>
        <taxon>Bacillaceae</taxon>
        <taxon>Gracilibacillus</taxon>
    </lineage>
</organism>
<name>N4W7Q6_9BACI</name>
<dbReference type="EMBL" id="APML01000050">
    <property type="protein sequence ID" value="ENH96303.1"/>
    <property type="molecule type" value="Genomic_DNA"/>
</dbReference>
<dbReference type="RefSeq" id="WP_003471286.1">
    <property type="nucleotide sequence ID" value="NZ_APML01000050.1"/>
</dbReference>
<dbReference type="OrthoDB" id="2456043at2"/>
<evidence type="ECO:0000313" key="1">
    <source>
        <dbReference type="EMBL" id="ENH96303.1"/>
    </source>
</evidence>
<accession>N4W7Q6</accession>
<comment type="caution">
    <text evidence="1">The sequence shown here is derived from an EMBL/GenBank/DDBJ whole genome shotgun (WGS) entry which is preliminary data.</text>
</comment>
<dbReference type="AlphaFoldDB" id="N4W7Q6"/>
<proteinExistence type="predicted"/>